<evidence type="ECO:0000313" key="2">
    <source>
        <dbReference type="EMBL" id="GAA2134834.1"/>
    </source>
</evidence>
<gene>
    <name evidence="2" type="ORF">GCM10009760_12600</name>
</gene>
<protein>
    <recommendedName>
        <fullName evidence="4">FAR-17a/AIG1-like protein</fullName>
    </recommendedName>
</protein>
<dbReference type="Proteomes" id="UP001422759">
    <property type="component" value="Unassembled WGS sequence"/>
</dbReference>
<keyword evidence="1" id="KW-0812">Transmembrane</keyword>
<proteinExistence type="predicted"/>
<evidence type="ECO:0000256" key="1">
    <source>
        <dbReference type="SAM" id="Phobius"/>
    </source>
</evidence>
<sequence>MRDRVVDVLRLAFGLLAAVAVGVQAHHTADHGASLVNLFSYFTVLSNIAGVLVLLVGGVLGLLARPGVPDGIRGAVTLYLAITGLVYVLLLSGEDVPLQVPWVNAVVHGIMPLVFLADWLAAPPLRPVSRRTALGWAAFPLLYLVYTLSRGAAVDWYPYPFLDPRLPRGYARVAGACALVAVAFVLVGAVIRWAGNRLGVRAAGGPGGHRPAHRPTGDVHT</sequence>
<feature type="transmembrane region" description="Helical" evidence="1">
    <location>
        <begin position="102"/>
        <end position="121"/>
    </location>
</feature>
<name>A0ABP5KNP7_9ACTN</name>
<organism evidence="2 3">
    <name type="scientific">Kitasatospora kazusensis</name>
    <dbReference type="NCBI Taxonomy" id="407974"/>
    <lineage>
        <taxon>Bacteria</taxon>
        <taxon>Bacillati</taxon>
        <taxon>Actinomycetota</taxon>
        <taxon>Actinomycetes</taxon>
        <taxon>Kitasatosporales</taxon>
        <taxon>Streptomycetaceae</taxon>
        <taxon>Kitasatospora</taxon>
    </lineage>
</organism>
<reference evidence="3" key="1">
    <citation type="journal article" date="2019" name="Int. J. Syst. Evol. Microbiol.">
        <title>The Global Catalogue of Microorganisms (GCM) 10K type strain sequencing project: providing services to taxonomists for standard genome sequencing and annotation.</title>
        <authorList>
            <consortium name="The Broad Institute Genomics Platform"/>
            <consortium name="The Broad Institute Genome Sequencing Center for Infectious Disease"/>
            <person name="Wu L."/>
            <person name="Ma J."/>
        </authorList>
    </citation>
    <scope>NUCLEOTIDE SEQUENCE [LARGE SCALE GENOMIC DNA]</scope>
    <source>
        <strain evidence="3">JCM 14560</strain>
    </source>
</reference>
<accession>A0ABP5KNP7</accession>
<dbReference type="NCBIfam" id="NF038065">
    <property type="entry name" value="Pr6Pr"/>
    <property type="match status" value="1"/>
</dbReference>
<feature type="transmembrane region" description="Helical" evidence="1">
    <location>
        <begin position="133"/>
        <end position="149"/>
    </location>
</feature>
<feature type="transmembrane region" description="Helical" evidence="1">
    <location>
        <begin position="41"/>
        <end position="64"/>
    </location>
</feature>
<feature type="transmembrane region" description="Helical" evidence="1">
    <location>
        <begin position="169"/>
        <end position="191"/>
    </location>
</feature>
<keyword evidence="1" id="KW-0472">Membrane</keyword>
<feature type="transmembrane region" description="Helical" evidence="1">
    <location>
        <begin position="71"/>
        <end position="90"/>
    </location>
</feature>
<comment type="caution">
    <text evidence="2">The sequence shown here is derived from an EMBL/GenBank/DDBJ whole genome shotgun (WGS) entry which is preliminary data.</text>
</comment>
<keyword evidence="3" id="KW-1185">Reference proteome</keyword>
<dbReference type="EMBL" id="BAAANT010000005">
    <property type="protein sequence ID" value="GAA2134834.1"/>
    <property type="molecule type" value="Genomic_DNA"/>
</dbReference>
<evidence type="ECO:0008006" key="4">
    <source>
        <dbReference type="Google" id="ProtNLM"/>
    </source>
</evidence>
<dbReference type="RefSeq" id="WP_344461611.1">
    <property type="nucleotide sequence ID" value="NZ_BAAANT010000005.1"/>
</dbReference>
<keyword evidence="1" id="KW-1133">Transmembrane helix</keyword>
<evidence type="ECO:0000313" key="3">
    <source>
        <dbReference type="Proteomes" id="UP001422759"/>
    </source>
</evidence>
<dbReference type="InterPro" id="IPR049713">
    <property type="entry name" value="Pr6Pr-like"/>
</dbReference>